<dbReference type="RefSeq" id="XP_024578521.1">
    <property type="nucleotide sequence ID" value="XM_024728000.1"/>
</dbReference>
<dbReference type="GeneID" id="36407505"/>
<evidence type="ECO:0000313" key="1">
    <source>
        <dbReference type="EMBL" id="CEG42152.1"/>
    </source>
</evidence>
<dbReference type="AlphaFoldDB" id="A0A0P1AMI3"/>
<protein>
    <submittedName>
        <fullName evidence="1">Uncharacterized protein</fullName>
    </submittedName>
</protein>
<keyword evidence="2" id="KW-1185">Reference proteome</keyword>
<dbReference type="Proteomes" id="UP000054928">
    <property type="component" value="Unassembled WGS sequence"/>
</dbReference>
<name>A0A0P1AMI3_PLAHL</name>
<dbReference type="EMBL" id="CCYD01000610">
    <property type="protein sequence ID" value="CEG42152.1"/>
    <property type="molecule type" value="Genomic_DNA"/>
</dbReference>
<accession>A0A0P1AMI3</accession>
<reference evidence="2" key="1">
    <citation type="submission" date="2014-09" db="EMBL/GenBank/DDBJ databases">
        <authorList>
            <person name="Sharma Rahul"/>
            <person name="Thines Marco"/>
        </authorList>
    </citation>
    <scope>NUCLEOTIDE SEQUENCE [LARGE SCALE GENOMIC DNA]</scope>
</reference>
<dbReference type="OrthoDB" id="133709at2759"/>
<proteinExistence type="predicted"/>
<organism evidence="1 2">
    <name type="scientific">Plasmopara halstedii</name>
    <name type="common">Downy mildew of sunflower</name>
    <dbReference type="NCBI Taxonomy" id="4781"/>
    <lineage>
        <taxon>Eukaryota</taxon>
        <taxon>Sar</taxon>
        <taxon>Stramenopiles</taxon>
        <taxon>Oomycota</taxon>
        <taxon>Peronosporomycetes</taxon>
        <taxon>Peronosporales</taxon>
        <taxon>Peronosporaceae</taxon>
        <taxon>Plasmopara</taxon>
    </lineage>
</organism>
<sequence length="224" mass="24245">MSFGFSYPKPSFQSSIYDPTFYLSLDSSGYLTLEYANTLYLSITSLSATNLTGSLQTGSQPNITSLGTLSGLTISGNLSFSESSRSITLTGTSSYIDAREYRQNGVSYDLSTFFTGEVSASYGVIQASTIWASDSANCNQMAWSYDLGASNALPFAERSRIYVDGSANSYPLRIDNGFSPLVISTTQEKIFGKPPLKIFKSIAITTNLGLDRRLLLVSALFQEG</sequence>
<evidence type="ECO:0000313" key="2">
    <source>
        <dbReference type="Proteomes" id="UP000054928"/>
    </source>
</evidence>